<dbReference type="InterPro" id="IPR045206">
    <property type="entry name" value="Maestro_heat-like_prot"/>
</dbReference>
<name>A0A3Q0FR09_ALLSI</name>
<protein>
    <submittedName>
        <fullName evidence="4">Protein maestro-like</fullName>
    </submittedName>
</protein>
<reference evidence="4" key="1">
    <citation type="submission" date="2025-08" db="UniProtKB">
        <authorList>
            <consortium name="RefSeq"/>
        </authorList>
    </citation>
    <scope>IDENTIFICATION</scope>
</reference>
<evidence type="ECO:0000256" key="1">
    <source>
        <dbReference type="SAM" id="MobiDB-lite"/>
    </source>
</evidence>
<evidence type="ECO:0000313" key="4">
    <source>
        <dbReference type="RefSeq" id="XP_025048590.1"/>
    </source>
</evidence>
<dbReference type="Pfam" id="PF23227">
    <property type="entry name" value="HEAT_MROH2B_C"/>
    <property type="match status" value="1"/>
</dbReference>
<dbReference type="AlphaFoldDB" id="A0A3Q0FR09"/>
<feature type="region of interest" description="Disordered" evidence="1">
    <location>
        <begin position="272"/>
        <end position="291"/>
    </location>
</feature>
<dbReference type="InterPro" id="IPR055406">
    <property type="entry name" value="HEAT_Maestro"/>
</dbReference>
<dbReference type="KEGG" id="asn:102380521"/>
<dbReference type="PANTHER" id="PTHR23120">
    <property type="entry name" value="MAESTRO-RELATED HEAT DOMAIN-CONTAINING"/>
    <property type="match status" value="1"/>
</dbReference>
<dbReference type="GeneID" id="102380521"/>
<accession>A0A3Q0FR09</accession>
<organism evidence="3 4">
    <name type="scientific">Alligator sinensis</name>
    <name type="common">Chinese alligator</name>
    <dbReference type="NCBI Taxonomy" id="38654"/>
    <lineage>
        <taxon>Eukaryota</taxon>
        <taxon>Metazoa</taxon>
        <taxon>Chordata</taxon>
        <taxon>Craniata</taxon>
        <taxon>Vertebrata</taxon>
        <taxon>Euteleostomi</taxon>
        <taxon>Archelosauria</taxon>
        <taxon>Archosauria</taxon>
        <taxon>Crocodylia</taxon>
        <taxon>Alligatoridae</taxon>
        <taxon>Alligatorinae</taxon>
        <taxon>Alligator</taxon>
    </lineage>
</organism>
<dbReference type="Proteomes" id="UP000189705">
    <property type="component" value="Unplaced"/>
</dbReference>
<dbReference type="SUPFAM" id="SSF48371">
    <property type="entry name" value="ARM repeat"/>
    <property type="match status" value="1"/>
</dbReference>
<dbReference type="InterPro" id="IPR011989">
    <property type="entry name" value="ARM-like"/>
</dbReference>
<dbReference type="GO" id="GO:0005737">
    <property type="term" value="C:cytoplasm"/>
    <property type="evidence" value="ECO:0007669"/>
    <property type="project" value="TreeGrafter"/>
</dbReference>
<evidence type="ECO:0000259" key="2">
    <source>
        <dbReference type="Pfam" id="PF23227"/>
    </source>
</evidence>
<sequence>MAREWDLTSDPSIQDEELLNAALLLLAERARDSNYAVRQMAARALGNMAHGAPSQLKHHRTLILDTLVQASFLPTSDELMTEGMTSLAKVLSQLGTRTGPVILAVGTHVRAFFDHKDDALRKASFALFGTLAGCLRKKWHSWYKTQVRQSWAALLLHLQDPNKEVAKECRRAVGLCCPYLGLRRVQGVLAFYVQGSGEVRVNVLLRDLCRHLVKEKLVLLEGLCYRTRRYYTSSWPEIRAAAIHFTGIMLEYSSPGTTRWLNIAHLQSSLMSLEKDSSRPSRGHPGPGGHL</sequence>
<dbReference type="InterPro" id="IPR016024">
    <property type="entry name" value="ARM-type_fold"/>
</dbReference>
<keyword evidence="3" id="KW-1185">Reference proteome</keyword>
<dbReference type="RefSeq" id="XP_025048590.1">
    <property type="nucleotide sequence ID" value="XM_025192805.1"/>
</dbReference>
<dbReference type="InParanoid" id="A0A3Q0FR09"/>
<dbReference type="PANTHER" id="PTHR23120:SF22">
    <property type="entry name" value="MAESTRO HEAT-LIKE REPEAT-CONTAINING PROTEIN FAMILY MEMBER 2B"/>
    <property type="match status" value="1"/>
</dbReference>
<feature type="domain" description="Maestro/Maestro-like HEAT-repeats" evidence="2">
    <location>
        <begin position="23"/>
        <end position="278"/>
    </location>
</feature>
<proteinExistence type="predicted"/>
<dbReference type="Gene3D" id="1.25.10.10">
    <property type="entry name" value="Leucine-rich Repeat Variant"/>
    <property type="match status" value="1"/>
</dbReference>
<evidence type="ECO:0000313" key="3">
    <source>
        <dbReference type="Proteomes" id="UP000189705"/>
    </source>
</evidence>
<gene>
    <name evidence="4" type="primary">LOC102380521</name>
</gene>